<evidence type="ECO:0000256" key="1">
    <source>
        <dbReference type="ARBA" id="ARBA00001957"/>
    </source>
</evidence>
<dbReference type="CDD" id="cd17646">
    <property type="entry name" value="A_NRPS_AB3403-like"/>
    <property type="match status" value="1"/>
</dbReference>
<dbReference type="OrthoDB" id="3671989at2"/>
<dbReference type="SUPFAM" id="SSF52777">
    <property type="entry name" value="CoA-dependent acyltransferases"/>
    <property type="match status" value="2"/>
</dbReference>
<dbReference type="Pfam" id="PF08541">
    <property type="entry name" value="ACP_syn_III_C"/>
    <property type="match status" value="2"/>
</dbReference>
<dbReference type="InterPro" id="IPR020845">
    <property type="entry name" value="AMP-binding_CS"/>
</dbReference>
<comment type="caution">
    <text evidence="7">The sequence shown here is derived from an EMBL/GenBank/DDBJ whole genome shotgun (WGS) entry which is preliminary data.</text>
</comment>
<dbReference type="Proteomes" id="UP000248806">
    <property type="component" value="Unassembled WGS sequence"/>
</dbReference>
<dbReference type="EMBL" id="QKUF01000018">
    <property type="protein sequence ID" value="PZW25458.1"/>
    <property type="molecule type" value="Genomic_DNA"/>
</dbReference>
<dbReference type="Gene3D" id="3.30.300.30">
    <property type="match status" value="1"/>
</dbReference>
<sequence>MNDASKRLADLSPEQKRALLARLLKERAQQGGKGQAEFAPLSQQQRALWFLYQLAPESSAYNLLYTARIRSALDISALQQALLALVRRYPILTATYTMRDGEPVQCFHPQQEVHAEVVDATSWSTEALEEHLLVEGNRPFDLEKGPIVRPQIFKLGEREYVLALTVHHIALDFWSLDILVDELYLLYAAQRAGTEDILPPPGPNFTEYVRWQREMLESAEGERLWSYWKQKLSGELPVLGLPTDRPRPAVQTYGGASHSFPISDELTGKLRELAASEKVTLYTLVLAAFKTLLYRYSHQEDILVGTPMLGRNKAELERIVGYLVNPVTMRTDFAGNPTFRELLARVRTTVMEALDHQDYPFPLLVEKLQPKRDPSYSPIFQSLFIWDRPRKRDGKELERAGLTGPVLRMAQELELEPYIMGQQGAPFDLTLTIFEVDGSLSADFRYNVDLFDRSTLQRLERHFLTLLESVTAQPDQRVQELPLLTEEERQQILYQWNATEAPFPETAAVHQLVEEQVKRTPDAEALTFEGVSLSYRELNRRANLLARELQSHGVGPDVLVGVCMERSIEMVVALLGVLKAGGAYVPLDPDYPQERLAYMVEDAQVPVLLTQEQLRQRLPETSARVICLHAGWGADSEEEVVDPVTAVGPEHLAYMIYTSGSTGRPKGVMNTHRGVCNRLYWMQQAYQLTADDRVMQKTPFSFDVSVWEFFWPLQTGACLVMARPGGQQDPAYLARLIEEQRITTMHFVPSMLHAFLLEAGLEERCQSLRRVICSGEALTYDLQERFFARLNANLYNLYGPTEAAIDVTAWTCQRESRDKVVPIGRPIANTQIYILDEAMQPVPIGVTGELYIGGVGVARGYHNRPELTAEKFVHDPFSGKEHARLFKTGDLARYRVDGTIEFLGRIDYQIKLRGFRIELGEIEAELGQHPAVKEAVVVAREDMPGHKRLVAYLVPKQATASSEAEPQRLSPQDAGISLEELRSYLLERLPYYMVPASFLFLDRIPLTPNGKVDRRALPAPDQARPELEAEFVPPRTATEEKLAQIWTEVLGLEKVGVHDNYFDLGGASIQSLEMIARAKEQGLEFPLERLFEYQTIAELAAALDKEQQAPETVSNDEPVEQQADEVHIVEPQPAAPPASEAQREQVNTIIESIGVYLPPKAVTTDELLQNCKRPIRFPLARLTGIKSRRMAGETEFSIDIARKAVSDCFDRSKYRPEDIDMIICGNISRCDRPGMQFTFEPGTAVRLKHYFGMTNAIAFDVDNACTGLFTAANIVDAFLQAGLIRRGMVVSGEYITHLSLTAQKELSGFMDSRLPCMTVGDAGAAMILERAHDQSVGFHAFDMFSLGRFSWDCIAKATDQPHGGAIMYTDAVNVSAVNMKYAVAHAANIIAQTGFPHDSFQHVIIHQTSGTTIRDAAREINRYYGKEVCTQENVINNIAERGNTATTTHIVALMDHIRSGRIQSGDNVVFGITGSGATIGAAIYTFDDLPDRMRKVDAGELPEKVTPAPVALSVPAKRVRVESVGTVPLGMKVESVEKTLEKLGDIKVKKQVLEMVKVAAERAFTGSSVKRNDIDLMIYSGVYRDELVCEPAIAALLQGELGINDLIETPEEKKTFALDVFNGSIGFLNACHAATGMIQGQKAKTALVMAAEIENNREVAPDKLLGIEETASVVVLDESPDGKTGFGNFVFKYFTDYVDSFDAHCEYHDGKMVMVFNKDPRLESYYIACIQEAVKELLEREQLDLSRIKCILPPQISSSFVEELGKTLGVAPEKMVDVRAEHDLYTSSLPFALQQVREQQLAQPGDIGLIIAVGSGIQVGCATYYF</sequence>
<evidence type="ECO:0000256" key="4">
    <source>
        <dbReference type="ARBA" id="ARBA00022553"/>
    </source>
</evidence>
<dbReference type="PROSITE" id="PS00455">
    <property type="entry name" value="AMP_BINDING"/>
    <property type="match status" value="1"/>
</dbReference>
<dbReference type="Gene3D" id="3.40.47.10">
    <property type="match status" value="4"/>
</dbReference>
<dbReference type="GO" id="GO:0006633">
    <property type="term" value="P:fatty acid biosynthetic process"/>
    <property type="evidence" value="ECO:0007669"/>
    <property type="project" value="InterPro"/>
</dbReference>
<dbReference type="InterPro" id="IPR023213">
    <property type="entry name" value="CAT-like_dom_sf"/>
</dbReference>
<reference evidence="7 8" key="1">
    <citation type="submission" date="2018-06" db="EMBL/GenBank/DDBJ databases">
        <title>Genomic Encyclopedia of Archaeal and Bacterial Type Strains, Phase II (KMG-II): from individual species to whole genera.</title>
        <authorList>
            <person name="Goeker M."/>
        </authorList>
    </citation>
    <scope>NUCLEOTIDE SEQUENCE [LARGE SCALE GENOMIC DNA]</scope>
    <source>
        <strain evidence="7 8">ATCC BAA-1881</strain>
    </source>
</reference>
<dbReference type="InterPro" id="IPR036736">
    <property type="entry name" value="ACP-like_sf"/>
</dbReference>
<dbReference type="InterPro" id="IPR013747">
    <property type="entry name" value="ACP_syn_III_C"/>
</dbReference>
<dbReference type="FunFam" id="3.40.50.12780:FF:000012">
    <property type="entry name" value="Non-ribosomal peptide synthetase"/>
    <property type="match status" value="1"/>
</dbReference>
<keyword evidence="3" id="KW-0596">Phosphopantetheine</keyword>
<dbReference type="NCBIfam" id="TIGR01733">
    <property type="entry name" value="AA-adenyl-dom"/>
    <property type="match status" value="1"/>
</dbReference>
<dbReference type="FunFam" id="3.40.50.980:FF:000002">
    <property type="entry name" value="Enterobactin synthetase component F"/>
    <property type="match status" value="1"/>
</dbReference>
<dbReference type="FunFam" id="1.10.1200.10:FF:000005">
    <property type="entry name" value="Nonribosomal peptide synthetase 1"/>
    <property type="match status" value="1"/>
</dbReference>
<evidence type="ECO:0000256" key="3">
    <source>
        <dbReference type="ARBA" id="ARBA00022450"/>
    </source>
</evidence>
<dbReference type="GO" id="GO:0044550">
    <property type="term" value="P:secondary metabolite biosynthetic process"/>
    <property type="evidence" value="ECO:0007669"/>
    <property type="project" value="UniProtKB-ARBA"/>
</dbReference>
<keyword evidence="8" id="KW-1185">Reference proteome</keyword>
<dbReference type="Pfam" id="PF00501">
    <property type="entry name" value="AMP-binding"/>
    <property type="match status" value="1"/>
</dbReference>
<dbReference type="Pfam" id="PF08545">
    <property type="entry name" value="ACP_syn_III"/>
    <property type="match status" value="1"/>
</dbReference>
<dbReference type="InterPro" id="IPR045851">
    <property type="entry name" value="AMP-bd_C_sf"/>
</dbReference>
<dbReference type="GO" id="GO:0031177">
    <property type="term" value="F:phosphopantetheine binding"/>
    <property type="evidence" value="ECO:0007669"/>
    <property type="project" value="TreeGrafter"/>
</dbReference>
<dbReference type="PROSITE" id="PS50075">
    <property type="entry name" value="CARRIER"/>
    <property type="match status" value="1"/>
</dbReference>
<dbReference type="Gene3D" id="3.30.559.30">
    <property type="entry name" value="Nonribosomal peptide synthetase, condensation domain"/>
    <property type="match status" value="1"/>
</dbReference>
<dbReference type="Pfam" id="PF13193">
    <property type="entry name" value="AMP-binding_C"/>
    <property type="match status" value="1"/>
</dbReference>
<dbReference type="Gene3D" id="2.30.38.10">
    <property type="entry name" value="Luciferase, Domain 3"/>
    <property type="match status" value="1"/>
</dbReference>
<dbReference type="Gene3D" id="1.10.1200.10">
    <property type="entry name" value="ACP-like"/>
    <property type="match status" value="1"/>
</dbReference>
<keyword evidence="4" id="KW-0597">Phosphoprotein</keyword>
<dbReference type="GO" id="GO:0043041">
    <property type="term" value="P:amino acid activation for nonribosomal peptide biosynthetic process"/>
    <property type="evidence" value="ECO:0007669"/>
    <property type="project" value="TreeGrafter"/>
</dbReference>
<dbReference type="Pfam" id="PF00668">
    <property type="entry name" value="Condensation"/>
    <property type="match status" value="1"/>
</dbReference>
<gene>
    <name evidence="7" type="ORF">EI42_04302</name>
</gene>
<dbReference type="InterPro" id="IPR025110">
    <property type="entry name" value="AMP-bd_C"/>
</dbReference>
<dbReference type="SUPFAM" id="SSF56801">
    <property type="entry name" value="Acetyl-CoA synthetase-like"/>
    <property type="match status" value="1"/>
</dbReference>
<dbReference type="RefSeq" id="WP_111324639.1">
    <property type="nucleotide sequence ID" value="NZ_BIFX01000001.1"/>
</dbReference>
<evidence type="ECO:0000256" key="5">
    <source>
        <dbReference type="ARBA" id="ARBA00022679"/>
    </source>
</evidence>
<dbReference type="SUPFAM" id="SSF47336">
    <property type="entry name" value="ACP-like"/>
    <property type="match status" value="1"/>
</dbReference>
<evidence type="ECO:0000259" key="6">
    <source>
        <dbReference type="PROSITE" id="PS50075"/>
    </source>
</evidence>
<dbReference type="InterPro" id="IPR013751">
    <property type="entry name" value="ACP_syn_III_N"/>
</dbReference>
<feature type="domain" description="Carrier" evidence="6">
    <location>
        <begin position="1033"/>
        <end position="1107"/>
    </location>
</feature>
<dbReference type="FunFam" id="2.30.38.10:FF:000001">
    <property type="entry name" value="Non-ribosomal peptide synthetase PvdI"/>
    <property type="match status" value="1"/>
</dbReference>
<dbReference type="Gene3D" id="3.40.50.980">
    <property type="match status" value="2"/>
</dbReference>
<dbReference type="InterPro" id="IPR000873">
    <property type="entry name" value="AMP-dep_synth/lig_dom"/>
</dbReference>
<dbReference type="PANTHER" id="PTHR45527:SF1">
    <property type="entry name" value="FATTY ACID SYNTHASE"/>
    <property type="match status" value="1"/>
</dbReference>
<dbReference type="InterPro" id="IPR001242">
    <property type="entry name" value="Condensation_dom"/>
</dbReference>
<dbReference type="CDD" id="cd19531">
    <property type="entry name" value="LCL_NRPS-like"/>
    <property type="match status" value="1"/>
</dbReference>
<protein>
    <submittedName>
        <fullName evidence="7">Amino acid adenylation domain-containing protein</fullName>
    </submittedName>
</protein>
<accession>A0A326U2E3</accession>
<dbReference type="PANTHER" id="PTHR45527">
    <property type="entry name" value="NONRIBOSOMAL PEPTIDE SYNTHETASE"/>
    <property type="match status" value="1"/>
</dbReference>
<dbReference type="GO" id="GO:0005829">
    <property type="term" value="C:cytosol"/>
    <property type="evidence" value="ECO:0007669"/>
    <property type="project" value="TreeGrafter"/>
</dbReference>
<dbReference type="FunFam" id="3.30.300.30:FF:000010">
    <property type="entry name" value="Enterobactin synthetase component F"/>
    <property type="match status" value="1"/>
</dbReference>
<comment type="cofactor">
    <cofactor evidence="1">
        <name>pantetheine 4'-phosphate</name>
        <dbReference type="ChEBI" id="CHEBI:47942"/>
    </cofactor>
</comment>
<dbReference type="InterPro" id="IPR009081">
    <property type="entry name" value="PP-bd_ACP"/>
</dbReference>
<keyword evidence="5" id="KW-0808">Transferase</keyword>
<dbReference type="Pfam" id="PF00550">
    <property type="entry name" value="PP-binding"/>
    <property type="match status" value="1"/>
</dbReference>
<evidence type="ECO:0000313" key="7">
    <source>
        <dbReference type="EMBL" id="PZW25458.1"/>
    </source>
</evidence>
<dbReference type="InterPro" id="IPR016039">
    <property type="entry name" value="Thiolase-like"/>
</dbReference>
<name>A0A326U2E3_THEHA</name>
<comment type="similarity">
    <text evidence="2">Belongs to the ATP-dependent AMP-binding enzyme family.</text>
</comment>
<dbReference type="GO" id="GO:0004315">
    <property type="term" value="F:3-oxoacyl-[acyl-carrier-protein] synthase activity"/>
    <property type="evidence" value="ECO:0007669"/>
    <property type="project" value="InterPro"/>
</dbReference>
<proteinExistence type="inferred from homology"/>
<dbReference type="InterPro" id="IPR010071">
    <property type="entry name" value="AA_adenyl_dom"/>
</dbReference>
<dbReference type="Gene3D" id="3.30.559.10">
    <property type="entry name" value="Chloramphenicol acetyltransferase-like domain"/>
    <property type="match status" value="1"/>
</dbReference>
<dbReference type="FunFam" id="3.40.50.980:FF:000001">
    <property type="entry name" value="Non-ribosomal peptide synthetase"/>
    <property type="match status" value="1"/>
</dbReference>
<evidence type="ECO:0000313" key="8">
    <source>
        <dbReference type="Proteomes" id="UP000248806"/>
    </source>
</evidence>
<dbReference type="SUPFAM" id="SSF53901">
    <property type="entry name" value="Thiolase-like"/>
    <property type="match status" value="2"/>
</dbReference>
<evidence type="ECO:0000256" key="2">
    <source>
        <dbReference type="ARBA" id="ARBA00006432"/>
    </source>
</evidence>
<organism evidence="7 8">
    <name type="scientific">Thermosporothrix hazakensis</name>
    <dbReference type="NCBI Taxonomy" id="644383"/>
    <lineage>
        <taxon>Bacteria</taxon>
        <taxon>Bacillati</taxon>
        <taxon>Chloroflexota</taxon>
        <taxon>Ktedonobacteria</taxon>
        <taxon>Ktedonobacterales</taxon>
        <taxon>Thermosporotrichaceae</taxon>
        <taxon>Thermosporothrix</taxon>
    </lineage>
</organism>